<protein>
    <submittedName>
        <fullName evidence="8">SigE family RNA polymerase sigma factor</fullName>
    </submittedName>
</protein>
<keyword evidence="9" id="KW-1185">Reference proteome</keyword>
<evidence type="ECO:0000256" key="1">
    <source>
        <dbReference type="ARBA" id="ARBA00010641"/>
    </source>
</evidence>
<organism evidence="8 9">
    <name type="scientific">Phycicoccus sonneratiae</name>
    <dbReference type="NCBI Taxonomy" id="2807628"/>
    <lineage>
        <taxon>Bacteria</taxon>
        <taxon>Bacillati</taxon>
        <taxon>Actinomycetota</taxon>
        <taxon>Actinomycetes</taxon>
        <taxon>Micrococcales</taxon>
        <taxon>Intrasporangiaceae</taxon>
        <taxon>Phycicoccus</taxon>
    </lineage>
</organism>
<dbReference type="Pfam" id="PF08281">
    <property type="entry name" value="Sigma70_r4_2"/>
    <property type="match status" value="1"/>
</dbReference>
<dbReference type="NCBIfam" id="TIGR02983">
    <property type="entry name" value="SigE-fam_strep"/>
    <property type="match status" value="1"/>
</dbReference>
<dbReference type="InterPro" id="IPR036388">
    <property type="entry name" value="WH-like_DNA-bd_sf"/>
</dbReference>
<evidence type="ECO:0000256" key="3">
    <source>
        <dbReference type="ARBA" id="ARBA00023082"/>
    </source>
</evidence>
<evidence type="ECO:0000256" key="5">
    <source>
        <dbReference type="ARBA" id="ARBA00023163"/>
    </source>
</evidence>
<accession>A0ABS2CKG0</accession>
<keyword evidence="5" id="KW-0804">Transcription</keyword>
<dbReference type="Proteomes" id="UP001430172">
    <property type="component" value="Unassembled WGS sequence"/>
</dbReference>
<dbReference type="InterPro" id="IPR014325">
    <property type="entry name" value="RNA_pol_sigma-E_actinobac"/>
</dbReference>
<keyword evidence="2" id="KW-0805">Transcription regulation</keyword>
<dbReference type="Gene3D" id="1.10.1740.10">
    <property type="match status" value="1"/>
</dbReference>
<dbReference type="EMBL" id="JAFDVD010000008">
    <property type="protein sequence ID" value="MBM6400372.1"/>
    <property type="molecule type" value="Genomic_DNA"/>
</dbReference>
<comment type="caution">
    <text evidence="8">The sequence shown here is derived from an EMBL/GenBank/DDBJ whole genome shotgun (WGS) entry which is preliminary data.</text>
</comment>
<feature type="domain" description="RNA polymerase sigma factor 70 region 4 type 2" evidence="7">
    <location>
        <begin position="101"/>
        <end position="152"/>
    </location>
</feature>
<dbReference type="InterPro" id="IPR013249">
    <property type="entry name" value="RNA_pol_sigma70_r4_t2"/>
</dbReference>
<evidence type="ECO:0000256" key="2">
    <source>
        <dbReference type="ARBA" id="ARBA00023015"/>
    </source>
</evidence>
<dbReference type="InterPro" id="IPR013324">
    <property type="entry name" value="RNA_pol_sigma_r3/r4-like"/>
</dbReference>
<dbReference type="InterPro" id="IPR007627">
    <property type="entry name" value="RNA_pol_sigma70_r2"/>
</dbReference>
<evidence type="ECO:0000313" key="9">
    <source>
        <dbReference type="Proteomes" id="UP001430172"/>
    </source>
</evidence>
<comment type="similarity">
    <text evidence="1">Belongs to the sigma-70 factor family. ECF subfamily.</text>
</comment>
<dbReference type="InterPro" id="IPR014284">
    <property type="entry name" value="RNA_pol_sigma-70_dom"/>
</dbReference>
<keyword evidence="4" id="KW-0238">DNA-binding</keyword>
<reference evidence="8" key="1">
    <citation type="submission" date="2021-02" db="EMBL/GenBank/DDBJ databases">
        <title>Phycicoccus sp. MQZ13P-5T, whole genome shotgun sequence.</title>
        <authorList>
            <person name="Tuo L."/>
        </authorList>
    </citation>
    <scope>NUCLEOTIDE SEQUENCE</scope>
    <source>
        <strain evidence="8">MQZ13P-5</strain>
    </source>
</reference>
<gene>
    <name evidence="8" type="ORF">JQN70_08255</name>
</gene>
<evidence type="ECO:0000259" key="7">
    <source>
        <dbReference type="Pfam" id="PF08281"/>
    </source>
</evidence>
<dbReference type="PANTHER" id="PTHR43133:SF50">
    <property type="entry name" value="ECF RNA POLYMERASE SIGMA FACTOR SIGM"/>
    <property type="match status" value="1"/>
</dbReference>
<dbReference type="SUPFAM" id="SSF88946">
    <property type="entry name" value="Sigma2 domain of RNA polymerase sigma factors"/>
    <property type="match status" value="1"/>
</dbReference>
<dbReference type="Gene3D" id="1.10.10.10">
    <property type="entry name" value="Winged helix-like DNA-binding domain superfamily/Winged helix DNA-binding domain"/>
    <property type="match status" value="1"/>
</dbReference>
<dbReference type="CDD" id="cd06171">
    <property type="entry name" value="Sigma70_r4"/>
    <property type="match status" value="1"/>
</dbReference>
<evidence type="ECO:0000313" key="8">
    <source>
        <dbReference type="EMBL" id="MBM6400372.1"/>
    </source>
</evidence>
<dbReference type="NCBIfam" id="TIGR02937">
    <property type="entry name" value="sigma70-ECF"/>
    <property type="match status" value="1"/>
</dbReference>
<dbReference type="InterPro" id="IPR039425">
    <property type="entry name" value="RNA_pol_sigma-70-like"/>
</dbReference>
<dbReference type="InterPro" id="IPR013325">
    <property type="entry name" value="RNA_pol_sigma_r2"/>
</dbReference>
<name>A0ABS2CKG0_9MICO</name>
<dbReference type="SUPFAM" id="SSF88659">
    <property type="entry name" value="Sigma3 and sigma4 domains of RNA polymerase sigma factors"/>
    <property type="match status" value="1"/>
</dbReference>
<evidence type="ECO:0000256" key="4">
    <source>
        <dbReference type="ARBA" id="ARBA00023125"/>
    </source>
</evidence>
<evidence type="ECO:0000259" key="6">
    <source>
        <dbReference type="Pfam" id="PF04542"/>
    </source>
</evidence>
<dbReference type="Pfam" id="PF04542">
    <property type="entry name" value="Sigma70_r2"/>
    <property type="match status" value="1"/>
</dbReference>
<dbReference type="PANTHER" id="PTHR43133">
    <property type="entry name" value="RNA POLYMERASE ECF-TYPE SIGMA FACTO"/>
    <property type="match status" value="1"/>
</dbReference>
<dbReference type="RefSeq" id="WP_204130842.1">
    <property type="nucleotide sequence ID" value="NZ_JAFDVD010000008.1"/>
</dbReference>
<proteinExistence type="inferred from homology"/>
<sequence length="164" mass="18321">MTRGADEEFADFVDATSPRLLRTAWLLCGDPAHAEDLVQAALERVYLRWSRLRDGTPEAYAHRTLVNLHIDHVRKRRREHLTDTLPDHAAPSAPGPEDGDYLSALLAHLPQRERQVVVLRHYVGQSEAETAHTLGVSVGTVKSSASRGLARLRDLHTQESSHAR</sequence>
<keyword evidence="3" id="KW-0731">Sigma factor</keyword>
<feature type="domain" description="RNA polymerase sigma-70 region 2" evidence="6">
    <location>
        <begin position="13"/>
        <end position="78"/>
    </location>
</feature>